<protein>
    <submittedName>
        <fullName evidence="1">RCG25947</fullName>
    </submittedName>
</protein>
<dbReference type="AlphaFoldDB" id="A6I2C6"/>
<name>A6I2C6_RAT</name>
<sequence>MRSASLQVPEVLSTRPVANTSTQTMGIHPAAAVCSIPRCKSLVGVYSAQKHLNT</sequence>
<evidence type="ECO:0000313" key="1">
    <source>
        <dbReference type="EMBL" id="EDL77451.1"/>
    </source>
</evidence>
<gene>
    <name evidence="1" type="ORF">rCG_25947</name>
</gene>
<accession>A6I2C6</accession>
<organism evidence="1 2">
    <name type="scientific">Rattus norvegicus</name>
    <name type="common">Rat</name>
    <dbReference type="NCBI Taxonomy" id="10116"/>
    <lineage>
        <taxon>Eukaryota</taxon>
        <taxon>Metazoa</taxon>
        <taxon>Chordata</taxon>
        <taxon>Craniata</taxon>
        <taxon>Vertebrata</taxon>
        <taxon>Euteleostomi</taxon>
        <taxon>Mammalia</taxon>
        <taxon>Eutheria</taxon>
        <taxon>Euarchontoglires</taxon>
        <taxon>Glires</taxon>
        <taxon>Rodentia</taxon>
        <taxon>Myomorpha</taxon>
        <taxon>Muroidea</taxon>
        <taxon>Muridae</taxon>
        <taxon>Murinae</taxon>
        <taxon>Rattus</taxon>
    </lineage>
</organism>
<dbReference type="Proteomes" id="UP000234681">
    <property type="component" value="Chromosome 8"/>
</dbReference>
<proteinExistence type="predicted"/>
<reference evidence="1 2" key="1">
    <citation type="submission" date="2005-09" db="EMBL/GenBank/DDBJ databases">
        <authorList>
            <person name="Mural R.J."/>
            <person name="Li P.W."/>
            <person name="Adams M.D."/>
            <person name="Amanatides P.G."/>
            <person name="Baden-Tillson H."/>
            <person name="Barnstead M."/>
            <person name="Chin S.H."/>
            <person name="Dew I."/>
            <person name="Evans C.A."/>
            <person name="Ferriera S."/>
            <person name="Flanigan M."/>
            <person name="Fosler C."/>
            <person name="Glodek A."/>
            <person name="Gu Z."/>
            <person name="Holt R.A."/>
            <person name="Jennings D."/>
            <person name="Kraft C.L."/>
            <person name="Lu F."/>
            <person name="Nguyen T."/>
            <person name="Nusskern D.R."/>
            <person name="Pfannkoch C.M."/>
            <person name="Sitter C."/>
            <person name="Sutton G.G."/>
            <person name="Venter J.C."/>
            <person name="Wang Z."/>
            <person name="Woodage T."/>
            <person name="Zheng X.H."/>
            <person name="Zhong F."/>
        </authorList>
    </citation>
    <scope>NUCLEOTIDE SEQUENCE [LARGE SCALE GENOMIC DNA]</scope>
    <source>
        <strain>BN</strain>
        <strain evidence="2">Sprague-Dawley</strain>
    </source>
</reference>
<evidence type="ECO:0000313" key="2">
    <source>
        <dbReference type="Proteomes" id="UP000234681"/>
    </source>
</evidence>
<dbReference type="EMBL" id="CH473954">
    <property type="protein sequence ID" value="EDL77451.1"/>
    <property type="molecule type" value="Genomic_DNA"/>
</dbReference>